<evidence type="ECO:0000313" key="5">
    <source>
        <dbReference type="EMBL" id="PZW33045.1"/>
    </source>
</evidence>
<name>A0A326UCF0_THEHA</name>
<dbReference type="InterPro" id="IPR006059">
    <property type="entry name" value="SBP"/>
</dbReference>
<evidence type="ECO:0000256" key="2">
    <source>
        <dbReference type="ARBA" id="ARBA00022448"/>
    </source>
</evidence>
<comment type="similarity">
    <text evidence="1">Belongs to the bacterial solute-binding protein 1 family.</text>
</comment>
<dbReference type="PROSITE" id="PS51257">
    <property type="entry name" value="PROKAR_LIPOPROTEIN"/>
    <property type="match status" value="1"/>
</dbReference>
<dbReference type="GO" id="GO:0055052">
    <property type="term" value="C:ATP-binding cassette (ABC) transporter complex, substrate-binding subunit-containing"/>
    <property type="evidence" value="ECO:0007669"/>
    <property type="project" value="TreeGrafter"/>
</dbReference>
<dbReference type="EMBL" id="QKUF01000003">
    <property type="protein sequence ID" value="PZW33045.1"/>
    <property type="molecule type" value="Genomic_DNA"/>
</dbReference>
<dbReference type="Gene3D" id="3.40.190.10">
    <property type="entry name" value="Periplasmic binding protein-like II"/>
    <property type="match status" value="2"/>
</dbReference>
<dbReference type="GO" id="GO:0015768">
    <property type="term" value="P:maltose transport"/>
    <property type="evidence" value="ECO:0007669"/>
    <property type="project" value="TreeGrafter"/>
</dbReference>
<dbReference type="PANTHER" id="PTHR30061:SF50">
    <property type="entry name" value="MALTOSE_MALTODEXTRIN-BINDING PERIPLASMIC PROTEIN"/>
    <property type="match status" value="1"/>
</dbReference>
<accession>A0A326UCF0</accession>
<dbReference type="SUPFAM" id="SSF53850">
    <property type="entry name" value="Periplasmic binding protein-like II"/>
    <property type="match status" value="1"/>
</dbReference>
<keyword evidence="3 4" id="KW-0732">Signal</keyword>
<feature type="signal peptide" evidence="4">
    <location>
        <begin position="1"/>
        <end position="32"/>
    </location>
</feature>
<dbReference type="InterPro" id="IPR006061">
    <property type="entry name" value="SBP_1_CS"/>
</dbReference>
<dbReference type="Proteomes" id="UP000248806">
    <property type="component" value="Unassembled WGS sequence"/>
</dbReference>
<dbReference type="AlphaFoldDB" id="A0A326UCF0"/>
<dbReference type="GO" id="GO:0042956">
    <property type="term" value="P:maltodextrin transmembrane transport"/>
    <property type="evidence" value="ECO:0007669"/>
    <property type="project" value="TreeGrafter"/>
</dbReference>
<dbReference type="Pfam" id="PF01547">
    <property type="entry name" value="SBP_bac_1"/>
    <property type="match status" value="1"/>
</dbReference>
<dbReference type="GO" id="GO:1901982">
    <property type="term" value="F:maltose binding"/>
    <property type="evidence" value="ECO:0007669"/>
    <property type="project" value="TreeGrafter"/>
</dbReference>
<evidence type="ECO:0000256" key="1">
    <source>
        <dbReference type="ARBA" id="ARBA00008520"/>
    </source>
</evidence>
<evidence type="ECO:0000256" key="3">
    <source>
        <dbReference type="ARBA" id="ARBA00022729"/>
    </source>
</evidence>
<proteinExistence type="inferred from homology"/>
<keyword evidence="2" id="KW-0813">Transport</keyword>
<dbReference type="PROSITE" id="PS01037">
    <property type="entry name" value="SBP_BACTERIAL_1"/>
    <property type="match status" value="1"/>
</dbReference>
<reference evidence="5 6" key="1">
    <citation type="submission" date="2018-06" db="EMBL/GenBank/DDBJ databases">
        <title>Genomic Encyclopedia of Archaeal and Bacterial Type Strains, Phase II (KMG-II): from individual species to whole genera.</title>
        <authorList>
            <person name="Goeker M."/>
        </authorList>
    </citation>
    <scope>NUCLEOTIDE SEQUENCE [LARGE SCALE GENOMIC DNA]</scope>
    <source>
        <strain evidence="5 6">ATCC BAA-1881</strain>
    </source>
</reference>
<evidence type="ECO:0000313" key="6">
    <source>
        <dbReference type="Proteomes" id="UP000248806"/>
    </source>
</evidence>
<keyword evidence="6" id="KW-1185">Reference proteome</keyword>
<dbReference type="PANTHER" id="PTHR30061">
    <property type="entry name" value="MALTOSE-BINDING PERIPLASMIC PROTEIN"/>
    <property type="match status" value="1"/>
</dbReference>
<protein>
    <submittedName>
        <fullName evidence="5">ABC-type glycerol-3-phosphate transport system substrate-binding protein</fullName>
    </submittedName>
</protein>
<evidence type="ECO:0000256" key="4">
    <source>
        <dbReference type="SAM" id="SignalP"/>
    </source>
</evidence>
<feature type="chain" id="PRO_5016370529" evidence="4">
    <location>
        <begin position="33"/>
        <end position="447"/>
    </location>
</feature>
<sequence>MNSQRRLFTPSRVILMAVVLLPLLLSACSNRGANPHEVVYWNIFNDDVSGKAVQAVVDSFNKQNPDLHVKMVPVPPNISNSNVTTLITAVRGGTGPDVYFLDRFTVNQYASIGLLEDLNPWVSKEKEKLADQFQPFAWNEVLMQGHPYALPLNADARALFYNKSVLRDAGIDPEILDPKNGPITIDELKALATKINKVGPDGNYERLGMVPYIGEASHTTWGMIYGAKFFDDRSCKITPTEPAMLNAMNMVYDWVKELNPSKVATFVDSYVSNPSMTPAQDPFMNGKLGFKIDGDWALASIAKYKPNLDYGVTYLPVPDKSKAPATWSGGFSLVIPKNAKNPDGAYRFMRYFTGPEGQKIFAQGFGSMPTLKSLMNDKTLFSGKRAFFSELLKYSHSRVPLPVSATLWDELTSAQEKVQYNIGTPEEALQSVYRRVQPQLEQYCPLK</sequence>
<gene>
    <name evidence="5" type="ORF">EI42_01595</name>
</gene>
<comment type="caution">
    <text evidence="5">The sequence shown here is derived from an EMBL/GenBank/DDBJ whole genome shotgun (WGS) entry which is preliminary data.</text>
</comment>
<dbReference type="GO" id="GO:0055085">
    <property type="term" value="P:transmembrane transport"/>
    <property type="evidence" value="ECO:0007669"/>
    <property type="project" value="InterPro"/>
</dbReference>
<organism evidence="5 6">
    <name type="scientific">Thermosporothrix hazakensis</name>
    <dbReference type="NCBI Taxonomy" id="644383"/>
    <lineage>
        <taxon>Bacteria</taxon>
        <taxon>Bacillati</taxon>
        <taxon>Chloroflexota</taxon>
        <taxon>Ktedonobacteria</taxon>
        <taxon>Ktedonobacterales</taxon>
        <taxon>Thermosporotrichaceae</taxon>
        <taxon>Thermosporothrix</taxon>
    </lineage>
</organism>
<dbReference type="CDD" id="cd14748">
    <property type="entry name" value="PBP2_UgpB"/>
    <property type="match status" value="1"/>
</dbReference>